<protein>
    <submittedName>
        <fullName evidence="2">Uncharacterized protein</fullName>
    </submittedName>
</protein>
<feature type="region of interest" description="Disordered" evidence="1">
    <location>
        <begin position="60"/>
        <end position="82"/>
    </location>
</feature>
<evidence type="ECO:0000313" key="3">
    <source>
        <dbReference type="Proteomes" id="UP000054270"/>
    </source>
</evidence>
<dbReference type="AlphaFoldDB" id="A0A0D2LN31"/>
<evidence type="ECO:0000256" key="1">
    <source>
        <dbReference type="SAM" id="MobiDB-lite"/>
    </source>
</evidence>
<proteinExistence type="predicted"/>
<accession>A0A0D2LN31</accession>
<reference evidence="3" key="1">
    <citation type="submission" date="2014-04" db="EMBL/GenBank/DDBJ databases">
        <title>Evolutionary Origins and Diversification of the Mycorrhizal Mutualists.</title>
        <authorList>
            <consortium name="DOE Joint Genome Institute"/>
            <consortium name="Mycorrhizal Genomics Consortium"/>
            <person name="Kohler A."/>
            <person name="Kuo A."/>
            <person name="Nagy L.G."/>
            <person name="Floudas D."/>
            <person name="Copeland A."/>
            <person name="Barry K.W."/>
            <person name="Cichocki N."/>
            <person name="Veneault-Fourrey C."/>
            <person name="LaButti K."/>
            <person name="Lindquist E.A."/>
            <person name="Lipzen A."/>
            <person name="Lundell T."/>
            <person name="Morin E."/>
            <person name="Murat C."/>
            <person name="Riley R."/>
            <person name="Ohm R."/>
            <person name="Sun H."/>
            <person name="Tunlid A."/>
            <person name="Henrissat B."/>
            <person name="Grigoriev I.V."/>
            <person name="Hibbett D.S."/>
            <person name="Martin F."/>
        </authorList>
    </citation>
    <scope>NUCLEOTIDE SEQUENCE [LARGE SCALE GENOMIC DNA]</scope>
    <source>
        <strain evidence="3">FD-334 SS-4</strain>
    </source>
</reference>
<name>A0A0D2LN31_HYPSF</name>
<organism evidence="2 3">
    <name type="scientific">Hypholoma sublateritium (strain FD-334 SS-4)</name>
    <dbReference type="NCBI Taxonomy" id="945553"/>
    <lineage>
        <taxon>Eukaryota</taxon>
        <taxon>Fungi</taxon>
        <taxon>Dikarya</taxon>
        <taxon>Basidiomycota</taxon>
        <taxon>Agaricomycotina</taxon>
        <taxon>Agaricomycetes</taxon>
        <taxon>Agaricomycetidae</taxon>
        <taxon>Agaricales</taxon>
        <taxon>Agaricineae</taxon>
        <taxon>Strophariaceae</taxon>
        <taxon>Hypholoma</taxon>
    </lineage>
</organism>
<evidence type="ECO:0000313" key="2">
    <source>
        <dbReference type="EMBL" id="KJA29507.1"/>
    </source>
</evidence>
<sequence>MRGTCVVIYTPRQREETPGAATGLGGDAEVRGTSFAFVGMGALKLVVNISREVYEQQRSSGTEMQWHGAGAGSGASSASHGRWLKRERGGRLRRALGIVVLGRVTIADLRRYPRSPSVLPHYSEPMCHNVALSPQINAGRLGSILDRCTITWTDKLQDSACLLRCGRRRLSVVFLFLAPARPVSVSSGVPCTPLLHRYLLHSRDHFHSMPLFRDGYLRPICTLNTHCQRVALTPPLAGSVYGHSGTSKTLSAKPMPLLHHLRSSTARSTSRGMRALQLLSF</sequence>
<keyword evidence="3" id="KW-1185">Reference proteome</keyword>
<gene>
    <name evidence="2" type="ORF">HYPSUDRAFT_196848</name>
</gene>
<dbReference type="Proteomes" id="UP000054270">
    <property type="component" value="Unassembled WGS sequence"/>
</dbReference>
<dbReference type="EMBL" id="KN817519">
    <property type="protein sequence ID" value="KJA29507.1"/>
    <property type="molecule type" value="Genomic_DNA"/>
</dbReference>